<organism evidence="4">
    <name type="scientific">Gongylonema pulchrum</name>
    <dbReference type="NCBI Taxonomy" id="637853"/>
    <lineage>
        <taxon>Eukaryota</taxon>
        <taxon>Metazoa</taxon>
        <taxon>Ecdysozoa</taxon>
        <taxon>Nematoda</taxon>
        <taxon>Chromadorea</taxon>
        <taxon>Rhabditida</taxon>
        <taxon>Spirurina</taxon>
        <taxon>Spiruromorpha</taxon>
        <taxon>Spiruroidea</taxon>
        <taxon>Gongylonematidae</taxon>
        <taxon>Gongylonema</taxon>
    </lineage>
</organism>
<dbReference type="Proteomes" id="UP000271098">
    <property type="component" value="Unassembled WGS sequence"/>
</dbReference>
<evidence type="ECO:0000313" key="4">
    <source>
        <dbReference type="WBParaSite" id="GPUH_0000170401-mRNA-1"/>
    </source>
</evidence>
<dbReference type="AlphaFoldDB" id="A0A183CZ09"/>
<dbReference type="OrthoDB" id="5820846at2759"/>
<reference evidence="2 3" key="2">
    <citation type="submission" date="2018-11" db="EMBL/GenBank/DDBJ databases">
        <authorList>
            <consortium name="Pathogen Informatics"/>
        </authorList>
    </citation>
    <scope>NUCLEOTIDE SEQUENCE [LARGE SCALE GENOMIC DNA]</scope>
</reference>
<accession>A0A183CZ09</accession>
<dbReference type="WBParaSite" id="GPUH_0000170401-mRNA-1">
    <property type="protein sequence ID" value="GPUH_0000170401-mRNA-1"/>
    <property type="gene ID" value="GPUH_0000170401"/>
</dbReference>
<evidence type="ECO:0000313" key="3">
    <source>
        <dbReference type="Proteomes" id="UP000271098"/>
    </source>
</evidence>
<dbReference type="EMBL" id="UYRT01002176">
    <property type="protein sequence ID" value="VDK30725.1"/>
    <property type="molecule type" value="Genomic_DNA"/>
</dbReference>
<protein>
    <submittedName>
        <fullName evidence="4">Secreted protein</fullName>
    </submittedName>
</protein>
<sequence>MLPLFIMTLSNCSFIAQIITLTAADDGDYDYLDDDLIEDRKPADVFWGDILDGEQNDNNGSSGSEGLTQRKCATDTAIIDKLLNGTGYNKYRLPRKYCCFEYQIYFLSITYSFA</sequence>
<keyword evidence="1" id="KW-0732">Signal</keyword>
<proteinExistence type="predicted"/>
<keyword evidence="3" id="KW-1185">Reference proteome</keyword>
<evidence type="ECO:0000313" key="2">
    <source>
        <dbReference type="EMBL" id="VDK30725.1"/>
    </source>
</evidence>
<name>A0A183CZ09_9BILA</name>
<evidence type="ECO:0000256" key="1">
    <source>
        <dbReference type="SAM" id="SignalP"/>
    </source>
</evidence>
<reference evidence="4" key="1">
    <citation type="submission" date="2016-06" db="UniProtKB">
        <authorList>
            <consortium name="WormBaseParasite"/>
        </authorList>
    </citation>
    <scope>IDENTIFICATION</scope>
</reference>
<gene>
    <name evidence="2" type="ORF">GPUH_LOCUS1700</name>
</gene>
<feature type="chain" id="PRO_5043138522" evidence="1">
    <location>
        <begin position="25"/>
        <end position="114"/>
    </location>
</feature>
<feature type="signal peptide" evidence="1">
    <location>
        <begin position="1"/>
        <end position="24"/>
    </location>
</feature>